<evidence type="ECO:0000256" key="1">
    <source>
        <dbReference type="SAM" id="MobiDB-lite"/>
    </source>
</evidence>
<sequence>MTQSALDEQMVVSVALANSGRANASRHDDDKDISEDEEAEDAHPLEDEEPEESTDPTKVAVAEDDFGDAEDEDDLHLEVPPPDGHEELQIEENSSLAKNGRYRSPAERIHSLIAKFVYARPPARNDKISKKKPLLFMHQAKSGGTSLREVLYQTSRHHGLSAFIPCNGGVHCQKFDINGETAAVYGGHFCWKATTNNLYRHGVRQFSCVTIFREPVARATSCYYYRLVGQLGKAPSCISDVPPQKLKSKLIDGACINEPFRRIGDCNVATRLEHHKSDEAQVSAWQTTLSHLAGCVPIILEEPESYKVAGHLFPQFSDAFHQMRQVKLNKNKKYDHHCKITQAHIRAVKEAASHEIKMYKAAKKRVWRLKEELKL</sequence>
<accession>A0A812JRZ7</accession>
<gene>
    <name evidence="2" type="ORF">SNEC2469_LOCUS2211</name>
</gene>
<dbReference type="SUPFAM" id="SSF52540">
    <property type="entry name" value="P-loop containing nucleoside triphosphate hydrolases"/>
    <property type="match status" value="1"/>
</dbReference>
<proteinExistence type="predicted"/>
<feature type="region of interest" description="Disordered" evidence="1">
    <location>
        <begin position="16"/>
        <end position="89"/>
    </location>
</feature>
<dbReference type="InterPro" id="IPR027417">
    <property type="entry name" value="P-loop_NTPase"/>
</dbReference>
<dbReference type="OrthoDB" id="409510at2759"/>
<dbReference type="Gene3D" id="3.40.50.300">
    <property type="entry name" value="P-loop containing nucleotide triphosphate hydrolases"/>
    <property type="match status" value="1"/>
</dbReference>
<name>A0A812JRZ7_9DINO</name>
<comment type="caution">
    <text evidence="2">The sequence shown here is derived from an EMBL/GenBank/DDBJ whole genome shotgun (WGS) entry which is preliminary data.</text>
</comment>
<dbReference type="EMBL" id="CAJNJA010006568">
    <property type="protein sequence ID" value="CAE7212135.1"/>
    <property type="molecule type" value="Genomic_DNA"/>
</dbReference>
<feature type="compositionally biased region" description="Acidic residues" evidence="1">
    <location>
        <begin position="31"/>
        <end position="54"/>
    </location>
</feature>
<dbReference type="Proteomes" id="UP000601435">
    <property type="component" value="Unassembled WGS sequence"/>
</dbReference>
<feature type="compositionally biased region" description="Acidic residues" evidence="1">
    <location>
        <begin position="62"/>
        <end position="75"/>
    </location>
</feature>
<evidence type="ECO:0000313" key="3">
    <source>
        <dbReference type="Proteomes" id="UP000601435"/>
    </source>
</evidence>
<protein>
    <submittedName>
        <fullName evidence="2">Uncharacterized protein</fullName>
    </submittedName>
</protein>
<evidence type="ECO:0000313" key="2">
    <source>
        <dbReference type="EMBL" id="CAE7212135.1"/>
    </source>
</evidence>
<reference evidence="2" key="1">
    <citation type="submission" date="2021-02" db="EMBL/GenBank/DDBJ databases">
        <authorList>
            <person name="Dougan E. K."/>
            <person name="Rhodes N."/>
            <person name="Thang M."/>
            <person name="Chan C."/>
        </authorList>
    </citation>
    <scope>NUCLEOTIDE SEQUENCE</scope>
</reference>
<keyword evidence="3" id="KW-1185">Reference proteome</keyword>
<organism evidence="2 3">
    <name type="scientific">Symbiodinium necroappetens</name>
    <dbReference type="NCBI Taxonomy" id="1628268"/>
    <lineage>
        <taxon>Eukaryota</taxon>
        <taxon>Sar</taxon>
        <taxon>Alveolata</taxon>
        <taxon>Dinophyceae</taxon>
        <taxon>Suessiales</taxon>
        <taxon>Symbiodiniaceae</taxon>
        <taxon>Symbiodinium</taxon>
    </lineage>
</organism>
<dbReference type="AlphaFoldDB" id="A0A812JRZ7"/>